<feature type="domain" description="ABC transporter" evidence="7">
    <location>
        <begin position="3"/>
        <end position="181"/>
    </location>
</feature>
<keyword evidence="4 8" id="KW-0067">ATP-binding</keyword>
<organism evidence="8 9">
    <name type="scientific">Sphingomonas swuensis</name>
    <dbReference type="NCBI Taxonomy" id="977800"/>
    <lineage>
        <taxon>Bacteria</taxon>
        <taxon>Pseudomonadati</taxon>
        <taxon>Pseudomonadota</taxon>
        <taxon>Alphaproteobacteria</taxon>
        <taxon>Sphingomonadales</taxon>
        <taxon>Sphingomonadaceae</taxon>
        <taxon>Sphingomonas</taxon>
    </lineage>
</organism>
<dbReference type="SMART" id="SM00382">
    <property type="entry name" value="AAA"/>
    <property type="match status" value="1"/>
</dbReference>
<dbReference type="Gene3D" id="3.40.50.300">
    <property type="entry name" value="P-loop containing nucleotide triphosphate hydrolases"/>
    <property type="match status" value="1"/>
</dbReference>
<dbReference type="SUPFAM" id="SSF52540">
    <property type="entry name" value="P-loop containing nucleoside triphosphate hydrolases"/>
    <property type="match status" value="1"/>
</dbReference>
<dbReference type="InterPro" id="IPR003593">
    <property type="entry name" value="AAA+_ATPase"/>
</dbReference>
<evidence type="ECO:0000313" key="8">
    <source>
        <dbReference type="EMBL" id="GAA4024438.1"/>
    </source>
</evidence>
<dbReference type="PANTHER" id="PTHR43499">
    <property type="entry name" value="ABC TRANSPORTER I FAMILY MEMBER 1"/>
    <property type="match status" value="1"/>
</dbReference>
<dbReference type="PROSITE" id="PS00211">
    <property type="entry name" value="ABC_TRANSPORTER_1"/>
    <property type="match status" value="1"/>
</dbReference>
<dbReference type="InterPro" id="IPR017871">
    <property type="entry name" value="ABC_transporter-like_CS"/>
</dbReference>
<name>A0ABP7TDI0_9SPHN</name>
<dbReference type="RefSeq" id="WP_344707884.1">
    <property type="nucleotide sequence ID" value="NZ_BAABBQ010000001.1"/>
</dbReference>
<protein>
    <submittedName>
        <fullName evidence="8">Heme ABC exporter ATP-binding protein CcmA</fullName>
    </submittedName>
</protein>
<gene>
    <name evidence="8" type="primary">ccmA</name>
    <name evidence="8" type="ORF">GCM10022280_26630</name>
</gene>
<evidence type="ECO:0000256" key="1">
    <source>
        <dbReference type="ARBA" id="ARBA00022448"/>
    </source>
</evidence>
<dbReference type="Pfam" id="PF00005">
    <property type="entry name" value="ABC_tran"/>
    <property type="match status" value="1"/>
</dbReference>
<dbReference type="Proteomes" id="UP001500235">
    <property type="component" value="Unassembled WGS sequence"/>
</dbReference>
<dbReference type="EMBL" id="BAABBQ010000001">
    <property type="protein sequence ID" value="GAA4024438.1"/>
    <property type="molecule type" value="Genomic_DNA"/>
</dbReference>
<evidence type="ECO:0000256" key="2">
    <source>
        <dbReference type="ARBA" id="ARBA00022741"/>
    </source>
</evidence>
<accession>A0ABP7TDI0</accession>
<keyword evidence="9" id="KW-1185">Reference proteome</keyword>
<dbReference type="InterPro" id="IPR027417">
    <property type="entry name" value="P-loop_NTPase"/>
</dbReference>
<evidence type="ECO:0000256" key="4">
    <source>
        <dbReference type="ARBA" id="ARBA00022840"/>
    </source>
</evidence>
<keyword evidence="5" id="KW-1278">Translocase</keyword>
<evidence type="ECO:0000256" key="6">
    <source>
        <dbReference type="ARBA" id="ARBA00023136"/>
    </source>
</evidence>
<proteinExistence type="predicted"/>
<keyword evidence="3" id="KW-0201">Cytochrome c-type biogenesis</keyword>
<dbReference type="NCBIfam" id="TIGR01189">
    <property type="entry name" value="ccmA"/>
    <property type="match status" value="1"/>
</dbReference>
<keyword evidence="2" id="KW-0547">Nucleotide-binding</keyword>
<dbReference type="InterPro" id="IPR003439">
    <property type="entry name" value="ABC_transporter-like_ATP-bd"/>
</dbReference>
<keyword evidence="6" id="KW-0472">Membrane</keyword>
<evidence type="ECO:0000256" key="5">
    <source>
        <dbReference type="ARBA" id="ARBA00022967"/>
    </source>
</evidence>
<keyword evidence="1" id="KW-0813">Transport</keyword>
<sequence>MHLAAEGLALERGGRLLFQGLDLALAASDGVAVTGPNGAGKSSLLRCLAGLLAPTAGRIHRQAQLALADERLPLDPELPLARALAFWAAGDISPAVNALGLAPLAEVPVRILSSGQRKRAALALAASAEAPVWLLDEPLNALDAPSARALDRLIAEHREAGGAVVVATHQPLGGEWRRLELGR</sequence>
<evidence type="ECO:0000256" key="3">
    <source>
        <dbReference type="ARBA" id="ARBA00022748"/>
    </source>
</evidence>
<evidence type="ECO:0000259" key="7">
    <source>
        <dbReference type="PROSITE" id="PS50893"/>
    </source>
</evidence>
<dbReference type="PANTHER" id="PTHR43499:SF1">
    <property type="entry name" value="ABC TRANSPORTER I FAMILY MEMBER 1"/>
    <property type="match status" value="1"/>
</dbReference>
<evidence type="ECO:0000313" key="9">
    <source>
        <dbReference type="Proteomes" id="UP001500235"/>
    </source>
</evidence>
<dbReference type="InterPro" id="IPR005895">
    <property type="entry name" value="ABC_transptr_haem_export_CcmA"/>
</dbReference>
<dbReference type="GO" id="GO:0005524">
    <property type="term" value="F:ATP binding"/>
    <property type="evidence" value="ECO:0007669"/>
    <property type="project" value="UniProtKB-KW"/>
</dbReference>
<reference evidence="9" key="1">
    <citation type="journal article" date="2019" name="Int. J. Syst. Evol. Microbiol.">
        <title>The Global Catalogue of Microorganisms (GCM) 10K type strain sequencing project: providing services to taxonomists for standard genome sequencing and annotation.</title>
        <authorList>
            <consortium name="The Broad Institute Genomics Platform"/>
            <consortium name="The Broad Institute Genome Sequencing Center for Infectious Disease"/>
            <person name="Wu L."/>
            <person name="Ma J."/>
        </authorList>
    </citation>
    <scope>NUCLEOTIDE SEQUENCE [LARGE SCALE GENOMIC DNA]</scope>
    <source>
        <strain evidence="9">JCM 17563</strain>
    </source>
</reference>
<dbReference type="PROSITE" id="PS50893">
    <property type="entry name" value="ABC_TRANSPORTER_2"/>
    <property type="match status" value="1"/>
</dbReference>
<comment type="caution">
    <text evidence="8">The sequence shown here is derived from an EMBL/GenBank/DDBJ whole genome shotgun (WGS) entry which is preliminary data.</text>
</comment>